<dbReference type="GO" id="GO:0004527">
    <property type="term" value="F:exonuclease activity"/>
    <property type="evidence" value="ECO:0007669"/>
    <property type="project" value="UniProtKB-KW"/>
</dbReference>
<dbReference type="AlphaFoldDB" id="A0A841H0V6"/>
<dbReference type="SUPFAM" id="SSF56219">
    <property type="entry name" value="DNase I-like"/>
    <property type="match status" value="1"/>
</dbReference>
<dbReference type="Pfam" id="PF03372">
    <property type="entry name" value="Exo_endo_phos"/>
    <property type="match status" value="1"/>
</dbReference>
<dbReference type="GO" id="GO:0004519">
    <property type="term" value="F:endonuclease activity"/>
    <property type="evidence" value="ECO:0007669"/>
    <property type="project" value="UniProtKB-KW"/>
</dbReference>
<reference evidence="3 4" key="1">
    <citation type="submission" date="2020-08" db="EMBL/GenBank/DDBJ databases">
        <title>Genomic Encyclopedia of Type Strains, Phase IV (KMG-IV): sequencing the most valuable type-strain genomes for metagenomic binning, comparative biology and taxonomic classification.</title>
        <authorList>
            <person name="Goeker M."/>
        </authorList>
    </citation>
    <scope>NUCLEOTIDE SEQUENCE [LARGE SCALE GENOMIC DNA]</scope>
    <source>
        <strain evidence="3 4">DSM 29007</strain>
    </source>
</reference>
<comment type="caution">
    <text evidence="3">The sequence shown here is derived from an EMBL/GenBank/DDBJ whole genome shotgun (WGS) entry which is preliminary data.</text>
</comment>
<evidence type="ECO:0000256" key="1">
    <source>
        <dbReference type="SAM" id="SignalP"/>
    </source>
</evidence>
<feature type="chain" id="PRO_5033046764" evidence="1">
    <location>
        <begin position="30"/>
        <end position="524"/>
    </location>
</feature>
<dbReference type="InterPro" id="IPR036691">
    <property type="entry name" value="Endo/exonu/phosph_ase_sf"/>
</dbReference>
<keyword evidence="4" id="KW-1185">Reference proteome</keyword>
<dbReference type="RefSeq" id="WP_170034924.1">
    <property type="nucleotide sequence ID" value="NZ_JABDTL010000001.1"/>
</dbReference>
<evidence type="ECO:0000313" key="4">
    <source>
        <dbReference type="Proteomes" id="UP000582837"/>
    </source>
</evidence>
<proteinExistence type="predicted"/>
<keyword evidence="3" id="KW-0540">Nuclease</keyword>
<organism evidence="3 4">
    <name type="scientific">Longimicrobium terrae</name>
    <dbReference type="NCBI Taxonomy" id="1639882"/>
    <lineage>
        <taxon>Bacteria</taxon>
        <taxon>Pseudomonadati</taxon>
        <taxon>Gemmatimonadota</taxon>
        <taxon>Longimicrobiia</taxon>
        <taxon>Longimicrobiales</taxon>
        <taxon>Longimicrobiaceae</taxon>
        <taxon>Longimicrobium</taxon>
    </lineage>
</organism>
<dbReference type="Proteomes" id="UP000582837">
    <property type="component" value="Unassembled WGS sequence"/>
</dbReference>
<sequence length="524" mass="55210">MTRIHRSMVIRTAAASVLLAMAFAASARAQSAAPVVLDGAFDEWSGIPAAVMDAADAPAPFADMREVRVRDDAEGVYLLLDLERPIALQSLPGTLQVLLDTDGDTASGWTEMEMRGVDAVLAFSPRAPNGGLSGTMLRIIRRAGGAPEEIPAVDAGVLMAPSVGSRRFEVRLGRGAPFRFGGRLRARIVARDRTDSVIDQTVIFSAPLSPGAHRPTPRGHGDADPLARAPGTDFRLLSWNVGRDDLFEGTVEFGALLRAVQPDVVILDEVDTDSAEKVLIILNRILPGDRPWRGVLGRSGGTQRGVVAVRAPVSVATPFAGHVAYPDSAAALVPRDAAASAHAAAARRASEGVPTVGAVAEMGGRRLLAVTVDLECCGDPGSPSDRLRRVEAAVLRDGIREALRGGGVDAVIVAGDFNLVGSRTPLELLAAGTDVDGSALVIAEPRRLNGASMATWEKPGDRFTPGRLDYVLVGDAALTILQSFPLNSGDLSRTWRAHHGLDAETSHRATDHLPVITDLRWTGG</sequence>
<evidence type="ECO:0000313" key="3">
    <source>
        <dbReference type="EMBL" id="MBB6071584.1"/>
    </source>
</evidence>
<keyword evidence="3" id="KW-0269">Exonuclease</keyword>
<accession>A0A841H0V6</accession>
<dbReference type="InterPro" id="IPR005135">
    <property type="entry name" value="Endo/exonuclease/phosphatase"/>
</dbReference>
<evidence type="ECO:0000259" key="2">
    <source>
        <dbReference type="Pfam" id="PF03372"/>
    </source>
</evidence>
<dbReference type="EMBL" id="JACHIA010000009">
    <property type="protein sequence ID" value="MBB6071584.1"/>
    <property type="molecule type" value="Genomic_DNA"/>
</dbReference>
<keyword evidence="1" id="KW-0732">Signal</keyword>
<keyword evidence="3" id="KW-0255">Endonuclease</keyword>
<protein>
    <submittedName>
        <fullName evidence="3">Endonuclease/exonuclease/phosphatase family metal-dependent hydrolase</fullName>
    </submittedName>
</protein>
<feature type="signal peptide" evidence="1">
    <location>
        <begin position="1"/>
        <end position="29"/>
    </location>
</feature>
<keyword evidence="3" id="KW-0378">Hydrolase</keyword>
<feature type="domain" description="Endonuclease/exonuclease/phosphatase" evidence="2">
    <location>
        <begin position="237"/>
        <end position="491"/>
    </location>
</feature>
<name>A0A841H0V6_9BACT</name>
<dbReference type="Gene3D" id="3.60.10.10">
    <property type="entry name" value="Endonuclease/exonuclease/phosphatase"/>
    <property type="match status" value="1"/>
</dbReference>
<gene>
    <name evidence="3" type="ORF">HNQ61_003212</name>
</gene>